<protein>
    <submittedName>
        <fullName evidence="6">ATP-grasp domain-containing protein</fullName>
    </submittedName>
</protein>
<feature type="domain" description="ATP-grasp" evidence="5">
    <location>
        <begin position="108"/>
        <end position="302"/>
    </location>
</feature>
<dbReference type="Pfam" id="PF02786">
    <property type="entry name" value="CPSase_L_D2"/>
    <property type="match status" value="1"/>
</dbReference>
<dbReference type="SUPFAM" id="SSF52440">
    <property type="entry name" value="PreATP-grasp domain"/>
    <property type="match status" value="1"/>
</dbReference>
<dbReference type="RefSeq" id="WP_036803539.1">
    <property type="nucleotide sequence ID" value="NZ_CP051177.1"/>
</dbReference>
<dbReference type="InterPro" id="IPR005479">
    <property type="entry name" value="CPAse_ATP-bd"/>
</dbReference>
<dbReference type="InterPro" id="IPR013815">
    <property type="entry name" value="ATP_grasp_subdomain_1"/>
</dbReference>
<accession>A0A7H8QDX4</accession>
<organism evidence="6 7">
    <name type="scientific">Planococcus glaciei</name>
    <dbReference type="NCBI Taxonomy" id="459472"/>
    <lineage>
        <taxon>Bacteria</taxon>
        <taxon>Bacillati</taxon>
        <taxon>Bacillota</taxon>
        <taxon>Bacilli</taxon>
        <taxon>Bacillales</taxon>
        <taxon>Caryophanaceae</taxon>
        <taxon>Planococcus</taxon>
    </lineage>
</organism>
<reference evidence="6 7" key="1">
    <citation type="submission" date="2020-04" db="EMBL/GenBank/DDBJ databases">
        <authorList>
            <person name="Pajer P."/>
            <person name="Broz P."/>
        </authorList>
    </citation>
    <scope>NUCLEOTIDE SEQUENCE [LARGE SCALE GENOMIC DNA]</scope>
    <source>
        <strain evidence="7">NRL-ATB46093</strain>
    </source>
</reference>
<gene>
    <name evidence="6" type="ORF">HF394_17080</name>
</gene>
<evidence type="ECO:0000256" key="4">
    <source>
        <dbReference type="PROSITE-ProRule" id="PRU00409"/>
    </source>
</evidence>
<evidence type="ECO:0000313" key="7">
    <source>
        <dbReference type="Proteomes" id="UP000509222"/>
    </source>
</evidence>
<evidence type="ECO:0000259" key="5">
    <source>
        <dbReference type="PROSITE" id="PS50975"/>
    </source>
</evidence>
<dbReference type="Gene3D" id="3.40.50.20">
    <property type="match status" value="1"/>
</dbReference>
<dbReference type="GO" id="GO:0016874">
    <property type="term" value="F:ligase activity"/>
    <property type="evidence" value="ECO:0007669"/>
    <property type="project" value="UniProtKB-KW"/>
</dbReference>
<evidence type="ECO:0000256" key="3">
    <source>
        <dbReference type="ARBA" id="ARBA00022840"/>
    </source>
</evidence>
<dbReference type="PROSITE" id="PS50975">
    <property type="entry name" value="ATP_GRASP"/>
    <property type="match status" value="1"/>
</dbReference>
<evidence type="ECO:0000313" key="6">
    <source>
        <dbReference type="EMBL" id="QKX52150.1"/>
    </source>
</evidence>
<reference evidence="7" key="2">
    <citation type="submission" date="2020-06" db="EMBL/GenBank/DDBJ databases">
        <title>Isolation of Planomicrobium glaciei.</title>
        <authorList>
            <person name="Malisova L."/>
            <person name="Safrankova R."/>
            <person name="Jakubu V."/>
            <person name="Spanelova P."/>
        </authorList>
    </citation>
    <scope>NUCLEOTIDE SEQUENCE [LARGE SCALE GENOMIC DNA]</scope>
    <source>
        <strain evidence="7">NRL-ATB46093</strain>
    </source>
</reference>
<dbReference type="GO" id="GO:0005524">
    <property type="term" value="F:ATP binding"/>
    <property type="evidence" value="ECO:0007669"/>
    <property type="project" value="UniProtKB-UniRule"/>
</dbReference>
<dbReference type="SUPFAM" id="SSF56059">
    <property type="entry name" value="Glutathione synthetase ATP-binding domain-like"/>
    <property type="match status" value="1"/>
</dbReference>
<dbReference type="AlphaFoldDB" id="A0A7H8QDX4"/>
<dbReference type="Gene3D" id="3.30.470.20">
    <property type="entry name" value="ATP-grasp fold, B domain"/>
    <property type="match status" value="1"/>
</dbReference>
<dbReference type="PANTHER" id="PTHR43055">
    <property type="entry name" value="FORMATE-DEPENDENT PHOSPHORIBOSYLGLYCINAMIDE FORMYLTRANSFERASE"/>
    <property type="match status" value="1"/>
</dbReference>
<dbReference type="InterPro" id="IPR016185">
    <property type="entry name" value="PreATP-grasp_dom_sf"/>
</dbReference>
<keyword evidence="3 4" id="KW-0067">ATP-binding</keyword>
<dbReference type="GO" id="GO:0046872">
    <property type="term" value="F:metal ion binding"/>
    <property type="evidence" value="ECO:0007669"/>
    <property type="project" value="InterPro"/>
</dbReference>
<dbReference type="EMBL" id="CP051177">
    <property type="protein sequence ID" value="QKX52150.1"/>
    <property type="molecule type" value="Genomic_DNA"/>
</dbReference>
<sequence>MKKILILGGYTHLIDVVRTARQMGMYTIVADRDPDSPAKMYADKSFTISTDETERLAEMARAEGITGVFNAFDDFNTWQAQALCERLGLPFYATKKQLEICSNKEQFKAYCRDYGIPVIEEYSIRDVQENAFENLLYPVIVKPVDSYASQGITVCQNEEQLEKAYAKAVGRSKSGTAIIERFVDNSHGVEMYYTVAQGTVILTAMTDRYVQKLSENHPPLPTATVFPSEHLDRYVNVLDAKVRNMIRGMGIQNGVLFIQSLVEDGNFYLYEMGFRLSGEQHYQIIEKQTGINLLEEMLEYATGGTINADSIAKFDNGYTKTTACNLAVLLHPGKILSIQGLEAILQMPEVLSFVQLKEPGDVVQDIGNYGQMLGRFNIVSNQLALTIQKINQLLRVVSVEGKDLIASMPGNPCTPSGIQ</sequence>
<keyword evidence="2 4" id="KW-0547">Nucleotide-binding</keyword>
<dbReference type="InterPro" id="IPR011761">
    <property type="entry name" value="ATP-grasp"/>
</dbReference>
<dbReference type="GO" id="GO:0005829">
    <property type="term" value="C:cytosol"/>
    <property type="evidence" value="ECO:0007669"/>
    <property type="project" value="TreeGrafter"/>
</dbReference>
<dbReference type="Proteomes" id="UP000509222">
    <property type="component" value="Chromosome"/>
</dbReference>
<evidence type="ECO:0000256" key="2">
    <source>
        <dbReference type="ARBA" id="ARBA00022741"/>
    </source>
</evidence>
<name>A0A7H8QDX4_9BACL</name>
<keyword evidence="7" id="KW-1185">Reference proteome</keyword>
<dbReference type="PANTHER" id="PTHR43055:SF1">
    <property type="entry name" value="FORMATE-DEPENDENT PHOSPHORIBOSYLGLYCINAMIDE FORMYLTRANSFERASE"/>
    <property type="match status" value="1"/>
</dbReference>
<proteinExistence type="predicted"/>
<evidence type="ECO:0000256" key="1">
    <source>
        <dbReference type="ARBA" id="ARBA00022598"/>
    </source>
</evidence>
<keyword evidence="1" id="KW-0436">Ligase</keyword>
<dbReference type="Gene3D" id="3.30.1490.20">
    <property type="entry name" value="ATP-grasp fold, A domain"/>
    <property type="match status" value="1"/>
</dbReference>